<evidence type="ECO:0000313" key="2">
    <source>
        <dbReference type="Proteomes" id="UP001597533"/>
    </source>
</evidence>
<name>A0ABW5WLL8_9FLAO</name>
<sequence length="113" mass="13313">MSIIEMDYQNKLKIYDDLVAQCSRFKRLGKTMPYTSANGYMFSLFNKAGEIGIRFSKEVQDHYIKKFDTTVYHSYGAVMRGYILIPEHLWNDEKTIVNLLNESYDYVMSLKTK</sequence>
<evidence type="ECO:0008006" key="3">
    <source>
        <dbReference type="Google" id="ProtNLM"/>
    </source>
</evidence>
<keyword evidence="2" id="KW-1185">Reference proteome</keyword>
<protein>
    <recommendedName>
        <fullName evidence="3">TfoX N-terminal domain-containing protein</fullName>
    </recommendedName>
</protein>
<gene>
    <name evidence="1" type="ORF">ACFS5M_06735</name>
</gene>
<evidence type="ECO:0000313" key="1">
    <source>
        <dbReference type="EMBL" id="MFD2823359.1"/>
    </source>
</evidence>
<dbReference type="EMBL" id="JBHUOV010000001">
    <property type="protein sequence ID" value="MFD2823359.1"/>
    <property type="molecule type" value="Genomic_DNA"/>
</dbReference>
<comment type="caution">
    <text evidence="1">The sequence shown here is derived from an EMBL/GenBank/DDBJ whole genome shotgun (WGS) entry which is preliminary data.</text>
</comment>
<organism evidence="1 2">
    <name type="scientific">Lacinutrix iliipiscaria</name>
    <dbReference type="NCBI Taxonomy" id="1230532"/>
    <lineage>
        <taxon>Bacteria</taxon>
        <taxon>Pseudomonadati</taxon>
        <taxon>Bacteroidota</taxon>
        <taxon>Flavobacteriia</taxon>
        <taxon>Flavobacteriales</taxon>
        <taxon>Flavobacteriaceae</taxon>
        <taxon>Lacinutrix</taxon>
    </lineage>
</organism>
<dbReference type="SUPFAM" id="SSF159894">
    <property type="entry name" value="YgaC/TfoX-N like"/>
    <property type="match status" value="1"/>
</dbReference>
<dbReference type="RefSeq" id="WP_379898287.1">
    <property type="nucleotide sequence ID" value="NZ_JBHUOV010000001.1"/>
</dbReference>
<reference evidence="2" key="1">
    <citation type="journal article" date="2019" name="Int. J. Syst. Evol. Microbiol.">
        <title>The Global Catalogue of Microorganisms (GCM) 10K type strain sequencing project: providing services to taxonomists for standard genome sequencing and annotation.</title>
        <authorList>
            <consortium name="The Broad Institute Genomics Platform"/>
            <consortium name="The Broad Institute Genome Sequencing Center for Infectious Disease"/>
            <person name="Wu L."/>
            <person name="Ma J."/>
        </authorList>
    </citation>
    <scope>NUCLEOTIDE SEQUENCE [LARGE SCALE GENOMIC DNA]</scope>
    <source>
        <strain evidence="2">KCTC 32141</strain>
    </source>
</reference>
<accession>A0ABW5WLL8</accession>
<dbReference type="Proteomes" id="UP001597533">
    <property type="component" value="Unassembled WGS sequence"/>
</dbReference>
<proteinExistence type="predicted"/>